<comment type="caution">
    <text evidence="11">The sequence shown here is derived from an EMBL/GenBank/DDBJ whole genome shotgun (WGS) entry which is preliminary data.</text>
</comment>
<evidence type="ECO:0000256" key="6">
    <source>
        <dbReference type="ARBA" id="ARBA00023170"/>
    </source>
</evidence>
<dbReference type="GO" id="GO:0004965">
    <property type="term" value="F:G protein-coupled GABA receptor activity"/>
    <property type="evidence" value="ECO:0007669"/>
    <property type="project" value="InterPro"/>
</dbReference>
<reference evidence="11 12" key="1">
    <citation type="submission" date="2016-07" db="EMBL/GenBank/DDBJ databases">
        <title>Pervasive Adenine N6-methylation of Active Genes in Fungi.</title>
        <authorList>
            <consortium name="DOE Joint Genome Institute"/>
            <person name="Mondo S.J."/>
            <person name="Dannebaum R.O."/>
            <person name="Kuo R.C."/>
            <person name="Labutti K."/>
            <person name="Haridas S."/>
            <person name="Kuo A."/>
            <person name="Salamov A."/>
            <person name="Ahrendt S.R."/>
            <person name="Lipzen A."/>
            <person name="Sullivan W."/>
            <person name="Andreopoulos W.B."/>
            <person name="Clum A."/>
            <person name="Lindquist E."/>
            <person name="Daum C."/>
            <person name="Ramamoorthy G.K."/>
            <person name="Gryganskyi A."/>
            <person name="Culley D."/>
            <person name="Magnuson J.K."/>
            <person name="James T.Y."/>
            <person name="O'Malley M.A."/>
            <person name="Stajich J.E."/>
            <person name="Spatafora J.W."/>
            <person name="Visel A."/>
            <person name="Grigoriev I.V."/>
        </authorList>
    </citation>
    <scope>NUCLEOTIDE SEQUENCE [LARGE SCALE GENOMIC DNA]</scope>
    <source>
        <strain evidence="11 12">JEL800</strain>
    </source>
</reference>
<feature type="domain" description="Receptor ligand binding region" evidence="10">
    <location>
        <begin position="4"/>
        <end position="279"/>
    </location>
</feature>
<evidence type="ECO:0000313" key="11">
    <source>
        <dbReference type="EMBL" id="ORY51269.1"/>
    </source>
</evidence>
<accession>A0A1Y2CW59</accession>
<evidence type="ECO:0000259" key="10">
    <source>
        <dbReference type="Pfam" id="PF01094"/>
    </source>
</evidence>
<dbReference type="SUPFAM" id="SSF53822">
    <property type="entry name" value="Periplasmic binding protein-like I"/>
    <property type="match status" value="1"/>
</dbReference>
<dbReference type="InterPro" id="IPR001828">
    <property type="entry name" value="ANF_lig-bd_rcpt"/>
</dbReference>
<dbReference type="InterPro" id="IPR028082">
    <property type="entry name" value="Peripla_BP_I"/>
</dbReference>
<dbReference type="Pfam" id="PF01094">
    <property type="entry name" value="ANF_receptor"/>
    <property type="match status" value="1"/>
</dbReference>
<sequence>MADDILTTKDVLGLIGCEYSTTAKIPAQIFSLNKLPYGSFCSTSPRLADKANFSFFWRPLPSAGGHISALFKFWNVRRYAIIYESDDDMASQYAKSIIYFMASSNIRLLASIGISSDISSEVVDYVYASIQQTNSRYIIISGQSNFQNQIYFDLAKKGLIGSQYVYVTYSASTAAIDETAHGDALFQKYPGLIKFFSPATNSSNPLYREFYNEALSIMGASKEEISFEWFVSKNLEPNFDAAMIMLLGFDKVMKSNPNYTPEMLASRTLNSYMNYTLFQNVSYNGLLVAPLILNSVGDLNLPYVVAYYSANQSLLKAFGQTDMFGTSFEYLPNLKPVFYGGSSSPPPDGPPIFSPTELILDIQTSSGVFLLSVLVIGILECTASIVFLYCFRHKATMKRTSIAFLTPTTIGSTIFCISIVFLYGEASVQKCILKVWFQILGYCLIIGSLIMKMNMSVQLL</sequence>
<keyword evidence="12" id="KW-1185">Reference proteome</keyword>
<keyword evidence="6" id="KW-0675">Receptor</keyword>
<feature type="transmembrane region" description="Helical" evidence="9">
    <location>
        <begin position="402"/>
        <end position="423"/>
    </location>
</feature>
<protein>
    <submittedName>
        <fullName evidence="11">Periplasmic binding protein-like I</fullName>
    </submittedName>
</protein>
<dbReference type="PANTHER" id="PTHR10519:SF20">
    <property type="entry name" value="G-PROTEIN COUPLED RECEPTOR 156-RELATED"/>
    <property type="match status" value="1"/>
</dbReference>
<evidence type="ECO:0000256" key="2">
    <source>
        <dbReference type="ARBA" id="ARBA00022692"/>
    </source>
</evidence>
<evidence type="ECO:0000256" key="9">
    <source>
        <dbReference type="SAM" id="Phobius"/>
    </source>
</evidence>
<evidence type="ECO:0000313" key="12">
    <source>
        <dbReference type="Proteomes" id="UP000193642"/>
    </source>
</evidence>
<dbReference type="GO" id="GO:0007214">
    <property type="term" value="P:gamma-aminobutyric acid signaling pathway"/>
    <property type="evidence" value="ECO:0007669"/>
    <property type="project" value="TreeGrafter"/>
</dbReference>
<dbReference type="PANTHER" id="PTHR10519">
    <property type="entry name" value="GABA-B RECEPTOR"/>
    <property type="match status" value="1"/>
</dbReference>
<evidence type="ECO:0000256" key="7">
    <source>
        <dbReference type="ARBA" id="ARBA00023180"/>
    </source>
</evidence>
<dbReference type="EMBL" id="MCGO01000005">
    <property type="protein sequence ID" value="ORY51269.1"/>
    <property type="molecule type" value="Genomic_DNA"/>
</dbReference>
<keyword evidence="3 9" id="KW-1133">Transmembrane helix</keyword>
<keyword evidence="2 9" id="KW-0812">Transmembrane</keyword>
<gene>
    <name evidence="11" type="ORF">BCR33DRAFT_451157</name>
</gene>
<comment type="subcellular location">
    <subcellularLocation>
        <location evidence="1">Membrane</location>
    </subcellularLocation>
</comment>
<dbReference type="InterPro" id="IPR002455">
    <property type="entry name" value="GPCR3_GABA-B"/>
</dbReference>
<dbReference type="GO" id="GO:0038039">
    <property type="term" value="C:G protein-coupled receptor heterodimeric complex"/>
    <property type="evidence" value="ECO:0007669"/>
    <property type="project" value="TreeGrafter"/>
</dbReference>
<dbReference type="STRING" id="329046.A0A1Y2CW59"/>
<name>A0A1Y2CW59_9FUNG</name>
<evidence type="ECO:0000256" key="1">
    <source>
        <dbReference type="ARBA" id="ARBA00004370"/>
    </source>
</evidence>
<keyword evidence="5 9" id="KW-0472">Membrane</keyword>
<keyword evidence="7" id="KW-0325">Glycoprotein</keyword>
<evidence type="ECO:0000256" key="5">
    <source>
        <dbReference type="ARBA" id="ARBA00023136"/>
    </source>
</evidence>
<organism evidence="11 12">
    <name type="scientific">Rhizoclosmatium globosum</name>
    <dbReference type="NCBI Taxonomy" id="329046"/>
    <lineage>
        <taxon>Eukaryota</taxon>
        <taxon>Fungi</taxon>
        <taxon>Fungi incertae sedis</taxon>
        <taxon>Chytridiomycota</taxon>
        <taxon>Chytridiomycota incertae sedis</taxon>
        <taxon>Chytridiomycetes</taxon>
        <taxon>Chytridiales</taxon>
        <taxon>Chytriomycetaceae</taxon>
        <taxon>Rhizoclosmatium</taxon>
    </lineage>
</organism>
<proteinExistence type="predicted"/>
<evidence type="ECO:0000256" key="8">
    <source>
        <dbReference type="ARBA" id="ARBA00023224"/>
    </source>
</evidence>
<evidence type="ECO:0000256" key="4">
    <source>
        <dbReference type="ARBA" id="ARBA00023040"/>
    </source>
</evidence>
<dbReference type="Proteomes" id="UP000193642">
    <property type="component" value="Unassembled WGS sequence"/>
</dbReference>
<dbReference type="AlphaFoldDB" id="A0A1Y2CW59"/>
<keyword evidence="4" id="KW-0297">G-protein coupled receptor</keyword>
<dbReference type="OrthoDB" id="2162289at2759"/>
<evidence type="ECO:0000256" key="3">
    <source>
        <dbReference type="ARBA" id="ARBA00022989"/>
    </source>
</evidence>
<feature type="transmembrane region" description="Helical" evidence="9">
    <location>
        <begin position="435"/>
        <end position="451"/>
    </location>
</feature>
<dbReference type="Gene3D" id="3.40.50.2300">
    <property type="match status" value="2"/>
</dbReference>
<feature type="transmembrane region" description="Helical" evidence="9">
    <location>
        <begin position="368"/>
        <end position="390"/>
    </location>
</feature>
<keyword evidence="8" id="KW-0807">Transducer</keyword>